<dbReference type="GO" id="GO:0005506">
    <property type="term" value="F:iron ion binding"/>
    <property type="evidence" value="ECO:0007669"/>
    <property type="project" value="InterPro"/>
</dbReference>
<evidence type="ECO:0000256" key="2">
    <source>
        <dbReference type="ARBA" id="ARBA00004586"/>
    </source>
</evidence>
<dbReference type="InterPro" id="IPR001128">
    <property type="entry name" value="Cyt_P450"/>
</dbReference>
<evidence type="ECO:0000256" key="4">
    <source>
        <dbReference type="ARBA" id="ARBA00022617"/>
    </source>
</evidence>
<dbReference type="PRINTS" id="PR00463">
    <property type="entry name" value="EP450I"/>
</dbReference>
<evidence type="ECO:0000313" key="12">
    <source>
        <dbReference type="RefSeq" id="XP_028968861.1"/>
    </source>
</evidence>
<keyword evidence="8" id="KW-0472">Membrane</keyword>
<evidence type="ECO:0000256" key="3">
    <source>
        <dbReference type="ARBA" id="ARBA00010617"/>
    </source>
</evidence>
<dbReference type="InterPro" id="IPR050196">
    <property type="entry name" value="Cytochrome_P450_Monoox"/>
</dbReference>
<protein>
    <submittedName>
        <fullName evidence="12">Cytochrome P450 4V2</fullName>
    </submittedName>
</protein>
<dbReference type="RefSeq" id="XP_028968861.1">
    <property type="nucleotide sequence ID" value="XM_029113028.1"/>
</dbReference>
<dbReference type="KEGG" id="goe:100899251"/>
<dbReference type="InterPro" id="IPR017972">
    <property type="entry name" value="Cyt_P450_CS"/>
</dbReference>
<keyword evidence="5" id="KW-0256">Endoplasmic reticulum</keyword>
<evidence type="ECO:0000256" key="6">
    <source>
        <dbReference type="ARBA" id="ARBA00023004"/>
    </source>
</evidence>
<evidence type="ECO:0000256" key="7">
    <source>
        <dbReference type="ARBA" id="ARBA00023033"/>
    </source>
</evidence>
<dbReference type="AlphaFoldDB" id="A0AAJ7SIW1"/>
<dbReference type="GO" id="GO:0004497">
    <property type="term" value="F:monooxygenase activity"/>
    <property type="evidence" value="ECO:0007669"/>
    <property type="project" value="UniProtKB-KW"/>
</dbReference>
<organism evidence="11 12">
    <name type="scientific">Galendromus occidentalis</name>
    <name type="common">western predatory mite</name>
    <dbReference type="NCBI Taxonomy" id="34638"/>
    <lineage>
        <taxon>Eukaryota</taxon>
        <taxon>Metazoa</taxon>
        <taxon>Ecdysozoa</taxon>
        <taxon>Arthropoda</taxon>
        <taxon>Chelicerata</taxon>
        <taxon>Arachnida</taxon>
        <taxon>Acari</taxon>
        <taxon>Parasitiformes</taxon>
        <taxon>Mesostigmata</taxon>
        <taxon>Gamasina</taxon>
        <taxon>Phytoseioidea</taxon>
        <taxon>Phytoseiidae</taxon>
        <taxon>Typhlodrominae</taxon>
        <taxon>Galendromus</taxon>
    </lineage>
</organism>
<dbReference type="Pfam" id="PF00067">
    <property type="entry name" value="p450"/>
    <property type="match status" value="1"/>
</dbReference>
<keyword evidence="7 10" id="KW-0503">Monooxygenase</keyword>
<evidence type="ECO:0000256" key="8">
    <source>
        <dbReference type="ARBA" id="ARBA00023136"/>
    </source>
</evidence>
<keyword evidence="4 9" id="KW-0349">Heme</keyword>
<keyword evidence="9 10" id="KW-0479">Metal-binding</keyword>
<gene>
    <name evidence="12" type="primary">LOC100899251</name>
</gene>
<dbReference type="InterPro" id="IPR036396">
    <property type="entry name" value="Cyt_P450_sf"/>
</dbReference>
<dbReference type="GeneID" id="100899251"/>
<sequence>MVVLPLMQWPVRGKIYAFQHVKDLFPTIRYLLWHLSMIRSYWSGLSYEVVFSNLCLGECMRKIRRGFIVEHIVSHPIFVIFRADHVEKVLSNSKNIKKGPLYDMIVPWLGRGLLTSDGTKWKSRRRLLTSSFHFKVLRTFSVSINEQAALFVERISKKMQNEDIAPYIEAFTLDVVCETIMGVSMNCQTSDNGQQYLATVKFVGKQLVKRFTDFPCWCEFIFRRTESGKQFFKAVKTLHEFSTGIIKDRKEELLRDPEKLDVIAECEESMLNSKKPLLDILLVEHLKHGSISTDDIREEVDTFMFEGHDTTSTAILWALHFIGYYPEVQEELKKEIDRFGGEDGTEVSDEQLKKLTYLDMVLKESQRLCPSVPLFSRRITEEIHIEDKPVPVGSEIIIYTSVLHRNPDVFPKPEEFDPDRFSTKNSRDRNPYAYLPFSAGPRNCIGQKFALLEEKILLVWILRRYSLKSLDHRDEIPVPLEMVLRPDSPVRVIFSARKEKFSSAA</sequence>
<feature type="binding site" description="axial binding residue" evidence="9">
    <location>
        <position position="444"/>
    </location>
    <ligand>
        <name>heme</name>
        <dbReference type="ChEBI" id="CHEBI:30413"/>
    </ligand>
    <ligandPart>
        <name>Fe</name>
        <dbReference type="ChEBI" id="CHEBI:18248"/>
    </ligandPart>
</feature>
<comment type="cofactor">
    <cofactor evidence="1 9">
        <name>heme</name>
        <dbReference type="ChEBI" id="CHEBI:30413"/>
    </cofactor>
</comment>
<reference evidence="12" key="1">
    <citation type="submission" date="2025-08" db="UniProtKB">
        <authorList>
            <consortium name="RefSeq"/>
        </authorList>
    </citation>
    <scope>IDENTIFICATION</scope>
</reference>
<dbReference type="PRINTS" id="PR00385">
    <property type="entry name" value="P450"/>
</dbReference>
<comment type="similarity">
    <text evidence="3 10">Belongs to the cytochrome P450 family.</text>
</comment>
<comment type="subcellular location">
    <subcellularLocation>
        <location evidence="2">Endoplasmic reticulum membrane</location>
    </subcellularLocation>
</comment>
<proteinExistence type="inferred from homology"/>
<evidence type="ECO:0000256" key="5">
    <source>
        <dbReference type="ARBA" id="ARBA00022824"/>
    </source>
</evidence>
<evidence type="ECO:0000256" key="9">
    <source>
        <dbReference type="PIRSR" id="PIRSR602401-1"/>
    </source>
</evidence>
<dbReference type="Proteomes" id="UP000694867">
    <property type="component" value="Unplaced"/>
</dbReference>
<dbReference type="GO" id="GO:0016705">
    <property type="term" value="F:oxidoreductase activity, acting on paired donors, with incorporation or reduction of molecular oxygen"/>
    <property type="evidence" value="ECO:0007669"/>
    <property type="project" value="InterPro"/>
</dbReference>
<dbReference type="PANTHER" id="PTHR24291:SF189">
    <property type="entry name" value="CYTOCHROME P450 4C3-RELATED"/>
    <property type="match status" value="1"/>
</dbReference>
<dbReference type="PANTHER" id="PTHR24291">
    <property type="entry name" value="CYTOCHROME P450 FAMILY 4"/>
    <property type="match status" value="1"/>
</dbReference>
<evidence type="ECO:0000256" key="10">
    <source>
        <dbReference type="RuleBase" id="RU000461"/>
    </source>
</evidence>
<evidence type="ECO:0000313" key="11">
    <source>
        <dbReference type="Proteomes" id="UP000694867"/>
    </source>
</evidence>
<keyword evidence="10" id="KW-0560">Oxidoreductase</keyword>
<dbReference type="CDD" id="cd20628">
    <property type="entry name" value="CYP4"/>
    <property type="match status" value="1"/>
</dbReference>
<name>A0AAJ7SIW1_9ACAR</name>
<keyword evidence="6 9" id="KW-0408">Iron</keyword>
<evidence type="ECO:0000256" key="1">
    <source>
        <dbReference type="ARBA" id="ARBA00001971"/>
    </source>
</evidence>
<keyword evidence="11" id="KW-1185">Reference proteome</keyword>
<dbReference type="PROSITE" id="PS00086">
    <property type="entry name" value="CYTOCHROME_P450"/>
    <property type="match status" value="1"/>
</dbReference>
<accession>A0AAJ7SIW1</accession>
<dbReference type="InterPro" id="IPR002401">
    <property type="entry name" value="Cyt_P450_E_grp-I"/>
</dbReference>
<dbReference type="Gene3D" id="1.10.630.10">
    <property type="entry name" value="Cytochrome P450"/>
    <property type="match status" value="1"/>
</dbReference>
<dbReference type="GO" id="GO:0005789">
    <property type="term" value="C:endoplasmic reticulum membrane"/>
    <property type="evidence" value="ECO:0007669"/>
    <property type="project" value="UniProtKB-SubCell"/>
</dbReference>
<dbReference type="SUPFAM" id="SSF48264">
    <property type="entry name" value="Cytochrome P450"/>
    <property type="match status" value="1"/>
</dbReference>
<dbReference type="GO" id="GO:0020037">
    <property type="term" value="F:heme binding"/>
    <property type="evidence" value="ECO:0007669"/>
    <property type="project" value="InterPro"/>
</dbReference>